<dbReference type="Proteomes" id="UP000688137">
    <property type="component" value="Unassembled WGS sequence"/>
</dbReference>
<reference evidence="1" key="1">
    <citation type="submission" date="2021-01" db="EMBL/GenBank/DDBJ databases">
        <authorList>
            <consortium name="Genoscope - CEA"/>
            <person name="William W."/>
        </authorList>
    </citation>
    <scope>NUCLEOTIDE SEQUENCE</scope>
</reference>
<organism evidence="1 2">
    <name type="scientific">Paramecium primaurelia</name>
    <dbReference type="NCBI Taxonomy" id="5886"/>
    <lineage>
        <taxon>Eukaryota</taxon>
        <taxon>Sar</taxon>
        <taxon>Alveolata</taxon>
        <taxon>Ciliophora</taxon>
        <taxon>Intramacronucleata</taxon>
        <taxon>Oligohymenophorea</taxon>
        <taxon>Peniculida</taxon>
        <taxon>Parameciidae</taxon>
        <taxon>Paramecium</taxon>
    </lineage>
</organism>
<sequence length="228" mass="27869">MQNLYNLQNENNQNFIMLQNLINLSMSKKMSQSLRDEILFNLISLQFLINRRIHELMKFSTVFYKSLQQKLAYDKSLIVIFERLYPQIRIFQLKTNSIRRIQEKLDLFKESLRRVQIRISQQVVDIYGQLYQNHSQYIDMNKEQMDIIKLKKCIRRYFSQVNIINQNMLKIMMKQIVGIDKYKELICQRKQRESLQLFKWNQIQIREYQNNSNENLQVQMISQVREVQ</sequence>
<accession>A0A8S1PGK4</accession>
<protein>
    <submittedName>
        <fullName evidence="1">Uncharacterized protein</fullName>
    </submittedName>
</protein>
<proteinExistence type="predicted"/>
<gene>
    <name evidence="1" type="ORF">PPRIM_AZ9-3.1.T1160032</name>
</gene>
<evidence type="ECO:0000313" key="2">
    <source>
        <dbReference type="Proteomes" id="UP000688137"/>
    </source>
</evidence>
<name>A0A8S1PGK4_PARPR</name>
<comment type="caution">
    <text evidence="1">The sequence shown here is derived from an EMBL/GenBank/DDBJ whole genome shotgun (WGS) entry which is preliminary data.</text>
</comment>
<evidence type="ECO:0000313" key="1">
    <source>
        <dbReference type="EMBL" id="CAD8101588.1"/>
    </source>
</evidence>
<keyword evidence="2" id="KW-1185">Reference proteome</keyword>
<dbReference type="EMBL" id="CAJJDM010000119">
    <property type="protein sequence ID" value="CAD8101588.1"/>
    <property type="molecule type" value="Genomic_DNA"/>
</dbReference>
<dbReference type="AlphaFoldDB" id="A0A8S1PGK4"/>